<reference evidence="2" key="1">
    <citation type="submission" date="2022-12" db="EMBL/GenBank/DDBJ databases">
        <authorList>
            <person name="Petersen C."/>
        </authorList>
    </citation>
    <scope>NUCLEOTIDE SEQUENCE</scope>
    <source>
        <strain evidence="2">IBT 21472</strain>
    </source>
</reference>
<dbReference type="CDD" id="cd00161">
    <property type="entry name" value="beta-trefoil_Ricin-like"/>
    <property type="match status" value="1"/>
</dbReference>
<dbReference type="InterPro" id="IPR035992">
    <property type="entry name" value="Ricin_B-like_lectins"/>
</dbReference>
<comment type="caution">
    <text evidence="2">The sequence shown here is derived from an EMBL/GenBank/DDBJ whole genome shotgun (WGS) entry which is preliminary data.</text>
</comment>
<name>A0A9W9PLB7_9EURO</name>
<accession>A0A9W9PLB7</accession>
<keyword evidence="3" id="KW-1185">Reference proteome</keyword>
<keyword evidence="1" id="KW-0732">Signal</keyword>
<dbReference type="Proteomes" id="UP001147746">
    <property type="component" value="Unassembled WGS sequence"/>
</dbReference>
<evidence type="ECO:0000313" key="2">
    <source>
        <dbReference type="EMBL" id="KAJ5299235.1"/>
    </source>
</evidence>
<sequence>MKAFFALTLAALCQSAYCMRDGSYIIASGSQVLTERMHAQGKPLIFEAKNDKPGQIWDFIPMENGYFKIQNDRGEYINCGEYEDGATCFAGEKPELFLPEYQNDNCYQLVAKGREAKESGYFLRIAKNGELKLAEYDDSESEKFKLVRV</sequence>
<dbReference type="OrthoDB" id="4490284at2759"/>
<feature type="chain" id="PRO_5041155208" evidence="1">
    <location>
        <begin position="19"/>
        <end position="149"/>
    </location>
</feature>
<organism evidence="2 3">
    <name type="scientific">Penicillium atrosanguineum</name>
    <dbReference type="NCBI Taxonomy" id="1132637"/>
    <lineage>
        <taxon>Eukaryota</taxon>
        <taxon>Fungi</taxon>
        <taxon>Dikarya</taxon>
        <taxon>Ascomycota</taxon>
        <taxon>Pezizomycotina</taxon>
        <taxon>Eurotiomycetes</taxon>
        <taxon>Eurotiomycetidae</taxon>
        <taxon>Eurotiales</taxon>
        <taxon>Aspergillaceae</taxon>
        <taxon>Penicillium</taxon>
    </lineage>
</organism>
<evidence type="ECO:0000313" key="3">
    <source>
        <dbReference type="Proteomes" id="UP001147746"/>
    </source>
</evidence>
<dbReference type="SUPFAM" id="SSF50370">
    <property type="entry name" value="Ricin B-like lectins"/>
    <property type="match status" value="1"/>
</dbReference>
<protein>
    <submittedName>
        <fullName evidence="2">Uncharacterized protein</fullName>
    </submittedName>
</protein>
<reference evidence="2" key="2">
    <citation type="journal article" date="2023" name="IMA Fungus">
        <title>Comparative genomic study of the Penicillium genus elucidates a diverse pangenome and 15 lateral gene transfer events.</title>
        <authorList>
            <person name="Petersen C."/>
            <person name="Sorensen T."/>
            <person name="Nielsen M.R."/>
            <person name="Sondergaard T.E."/>
            <person name="Sorensen J.L."/>
            <person name="Fitzpatrick D.A."/>
            <person name="Frisvad J.C."/>
            <person name="Nielsen K.L."/>
        </authorList>
    </citation>
    <scope>NUCLEOTIDE SEQUENCE</scope>
    <source>
        <strain evidence="2">IBT 21472</strain>
    </source>
</reference>
<dbReference type="AlphaFoldDB" id="A0A9W9PLB7"/>
<gene>
    <name evidence="2" type="ORF">N7476_010792</name>
</gene>
<feature type="signal peptide" evidence="1">
    <location>
        <begin position="1"/>
        <end position="18"/>
    </location>
</feature>
<dbReference type="Gene3D" id="2.80.10.50">
    <property type="match status" value="1"/>
</dbReference>
<dbReference type="EMBL" id="JAPZBO010000010">
    <property type="protein sequence ID" value="KAJ5299235.1"/>
    <property type="molecule type" value="Genomic_DNA"/>
</dbReference>
<proteinExistence type="predicted"/>
<evidence type="ECO:0000256" key="1">
    <source>
        <dbReference type="SAM" id="SignalP"/>
    </source>
</evidence>